<dbReference type="EMBL" id="JBHTKY010000009">
    <property type="protein sequence ID" value="MFD1165609.1"/>
    <property type="molecule type" value="Genomic_DNA"/>
</dbReference>
<dbReference type="RefSeq" id="WP_380895755.1">
    <property type="nucleotide sequence ID" value="NZ_JBHTKY010000009.1"/>
</dbReference>
<keyword evidence="1" id="KW-0472">Membrane</keyword>
<gene>
    <name evidence="2" type="ORF">ACFQ2C_08340</name>
</gene>
<feature type="transmembrane region" description="Helical" evidence="1">
    <location>
        <begin position="35"/>
        <end position="54"/>
    </location>
</feature>
<evidence type="ECO:0000313" key="2">
    <source>
        <dbReference type="EMBL" id="MFD1165609.1"/>
    </source>
</evidence>
<evidence type="ECO:0000256" key="1">
    <source>
        <dbReference type="SAM" id="Phobius"/>
    </source>
</evidence>
<keyword evidence="3" id="KW-1185">Reference proteome</keyword>
<protein>
    <recommendedName>
        <fullName evidence="4">DUF4131 domain-containing protein</fullName>
    </recommendedName>
</protein>
<organism evidence="2 3">
    <name type="scientific">Sphingobacterium daejeonense</name>
    <dbReference type="NCBI Taxonomy" id="371142"/>
    <lineage>
        <taxon>Bacteria</taxon>
        <taxon>Pseudomonadati</taxon>
        <taxon>Bacteroidota</taxon>
        <taxon>Sphingobacteriia</taxon>
        <taxon>Sphingobacteriales</taxon>
        <taxon>Sphingobacteriaceae</taxon>
        <taxon>Sphingobacterium</taxon>
    </lineage>
</organism>
<dbReference type="Proteomes" id="UP001597205">
    <property type="component" value="Unassembled WGS sequence"/>
</dbReference>
<keyword evidence="1" id="KW-0812">Transmembrane</keyword>
<evidence type="ECO:0000313" key="3">
    <source>
        <dbReference type="Proteomes" id="UP001597205"/>
    </source>
</evidence>
<proteinExistence type="predicted"/>
<evidence type="ECO:0008006" key="4">
    <source>
        <dbReference type="Google" id="ProtNLM"/>
    </source>
</evidence>
<name>A0ABW3RK93_9SPHI</name>
<sequence length="182" mass="20877">MKFLKTVKISMIDIVVLSAILLNIFNYFLFEKTLVPLQIIAFLFAIGIFGYILFKDSTFFKGVGKLESFFYNIIISGSYLTFVFLSLNYFLGSSNTTVSSYKVKCKVNKIWHPENNLDAPTVVKAEFENGFNKRIGLSKEFKINKIHPDSLDIHLSAGYFGFPIIKKVEFRRLSKKINLVTK</sequence>
<reference evidence="3" key="1">
    <citation type="journal article" date="2019" name="Int. J. Syst. Evol. Microbiol.">
        <title>The Global Catalogue of Microorganisms (GCM) 10K type strain sequencing project: providing services to taxonomists for standard genome sequencing and annotation.</title>
        <authorList>
            <consortium name="The Broad Institute Genomics Platform"/>
            <consortium name="The Broad Institute Genome Sequencing Center for Infectious Disease"/>
            <person name="Wu L."/>
            <person name="Ma J."/>
        </authorList>
    </citation>
    <scope>NUCLEOTIDE SEQUENCE [LARGE SCALE GENOMIC DNA]</scope>
    <source>
        <strain evidence="3">CCUG 52468</strain>
    </source>
</reference>
<comment type="caution">
    <text evidence="2">The sequence shown here is derived from an EMBL/GenBank/DDBJ whole genome shotgun (WGS) entry which is preliminary data.</text>
</comment>
<feature type="transmembrane region" description="Helical" evidence="1">
    <location>
        <begin position="69"/>
        <end position="91"/>
    </location>
</feature>
<feature type="transmembrane region" description="Helical" evidence="1">
    <location>
        <begin position="12"/>
        <end position="29"/>
    </location>
</feature>
<accession>A0ABW3RK93</accession>
<keyword evidence="1" id="KW-1133">Transmembrane helix</keyword>